<proteinExistence type="inferred from homology"/>
<evidence type="ECO:0000256" key="2">
    <source>
        <dbReference type="ARBA" id="ARBA00022801"/>
    </source>
</evidence>
<evidence type="ECO:0000256" key="1">
    <source>
        <dbReference type="ARBA" id="ARBA00001968"/>
    </source>
</evidence>
<keyword evidence="4" id="KW-0963">Cytoplasm</keyword>
<feature type="site" description="Important for substrate specificity" evidence="4">
    <location>
        <position position="38"/>
    </location>
</feature>
<evidence type="ECO:0000313" key="6">
    <source>
        <dbReference type="Proteomes" id="UP000197468"/>
    </source>
</evidence>
<evidence type="ECO:0000313" key="5">
    <source>
        <dbReference type="EMBL" id="OWQ91614.1"/>
    </source>
</evidence>
<sequence>MPESASVPAASDACVVSAAAADGAESDAFVYLASQSPRRRQLLEQIGIRHELLLPGAEEDAEALEAVLDGESPDDYVRRVTAAKLQAALRRRERRGLPPAPVLCSDTTVALGASILGKPDDAAHAMAMLASLSGREHRVLTAVAVGLPGGERLSAVNVSRVRFAEIGEARLRAYVASGEPMGKAGAYAIQSQAAAWIEHIDGSYSGIMGLPLFETAQLLRQAGFVV</sequence>
<accession>A0A246JG24</accession>
<comment type="cofactor">
    <cofactor evidence="1 4">
        <name>a divalent metal cation</name>
        <dbReference type="ChEBI" id="CHEBI:60240"/>
    </cofactor>
</comment>
<dbReference type="OrthoDB" id="9807767at2"/>
<dbReference type="EMBL" id="NIOF01000003">
    <property type="protein sequence ID" value="OWQ91614.1"/>
    <property type="molecule type" value="Genomic_DNA"/>
</dbReference>
<dbReference type="NCBIfam" id="TIGR00172">
    <property type="entry name" value="maf"/>
    <property type="match status" value="1"/>
</dbReference>
<comment type="catalytic activity">
    <reaction evidence="4">
        <text>UTP + H2O = UMP + diphosphate + H(+)</text>
        <dbReference type="Rhea" id="RHEA:29395"/>
        <dbReference type="ChEBI" id="CHEBI:15377"/>
        <dbReference type="ChEBI" id="CHEBI:15378"/>
        <dbReference type="ChEBI" id="CHEBI:33019"/>
        <dbReference type="ChEBI" id="CHEBI:46398"/>
        <dbReference type="ChEBI" id="CHEBI:57865"/>
        <dbReference type="EC" id="3.6.1.9"/>
    </reaction>
</comment>
<keyword evidence="6" id="KW-1185">Reference proteome</keyword>
<dbReference type="SUPFAM" id="SSF52972">
    <property type="entry name" value="ITPase-like"/>
    <property type="match status" value="1"/>
</dbReference>
<dbReference type="GO" id="GO:0009117">
    <property type="term" value="P:nucleotide metabolic process"/>
    <property type="evidence" value="ECO:0007669"/>
    <property type="project" value="UniProtKB-KW"/>
</dbReference>
<dbReference type="HAMAP" id="MF_00528">
    <property type="entry name" value="Maf"/>
    <property type="match status" value="1"/>
</dbReference>
<dbReference type="PANTHER" id="PTHR43213">
    <property type="entry name" value="BIFUNCTIONAL DTTP/UTP PYROPHOSPHATASE/METHYLTRANSFERASE PROTEIN-RELATED"/>
    <property type="match status" value="1"/>
</dbReference>
<dbReference type="InterPro" id="IPR003697">
    <property type="entry name" value="Maf-like"/>
</dbReference>
<dbReference type="GO" id="GO:0005737">
    <property type="term" value="C:cytoplasm"/>
    <property type="evidence" value="ECO:0007669"/>
    <property type="project" value="UniProtKB-SubCell"/>
</dbReference>
<dbReference type="Pfam" id="PF02545">
    <property type="entry name" value="Maf"/>
    <property type="match status" value="1"/>
</dbReference>
<dbReference type="PANTHER" id="PTHR43213:SF5">
    <property type="entry name" value="BIFUNCTIONAL DTTP_UTP PYROPHOSPHATASE_METHYLTRANSFERASE PROTEIN-RELATED"/>
    <property type="match status" value="1"/>
</dbReference>
<dbReference type="GO" id="GO:0036221">
    <property type="term" value="F:UTP diphosphatase activity"/>
    <property type="evidence" value="ECO:0007669"/>
    <property type="project" value="RHEA"/>
</dbReference>
<dbReference type="CDD" id="cd00555">
    <property type="entry name" value="Maf"/>
    <property type="match status" value="1"/>
</dbReference>
<dbReference type="Gene3D" id="3.90.950.10">
    <property type="match status" value="1"/>
</dbReference>
<dbReference type="RefSeq" id="WP_088384836.1">
    <property type="nucleotide sequence ID" value="NZ_NIOF01000003.1"/>
</dbReference>
<keyword evidence="3 4" id="KW-0546">Nucleotide metabolism</keyword>
<reference evidence="5 6" key="1">
    <citation type="journal article" date="2008" name="Int. J. Syst. Evol. Microbiol.">
        <title>Description of Roseateles aquatilis sp. nov. and Roseateles terrae sp. nov., in the class Betaproteobacteria, and emended description of the genus Roseateles.</title>
        <authorList>
            <person name="Gomila M."/>
            <person name="Bowien B."/>
            <person name="Falsen E."/>
            <person name="Moore E.R."/>
            <person name="Lalucat J."/>
        </authorList>
    </citation>
    <scope>NUCLEOTIDE SEQUENCE [LARGE SCALE GENOMIC DNA]</scope>
    <source>
        <strain evidence="5 6">CCUG 48205</strain>
    </source>
</reference>
<dbReference type="EC" id="3.6.1.9" evidence="4"/>
<evidence type="ECO:0000256" key="3">
    <source>
        <dbReference type="ARBA" id="ARBA00023080"/>
    </source>
</evidence>
<comment type="subcellular location">
    <subcellularLocation>
        <location evidence="4">Cytoplasm</location>
    </subcellularLocation>
</comment>
<comment type="catalytic activity">
    <reaction evidence="4">
        <text>dTTP + H2O = dTMP + diphosphate + H(+)</text>
        <dbReference type="Rhea" id="RHEA:28534"/>
        <dbReference type="ChEBI" id="CHEBI:15377"/>
        <dbReference type="ChEBI" id="CHEBI:15378"/>
        <dbReference type="ChEBI" id="CHEBI:33019"/>
        <dbReference type="ChEBI" id="CHEBI:37568"/>
        <dbReference type="ChEBI" id="CHEBI:63528"/>
        <dbReference type="EC" id="3.6.1.9"/>
    </reaction>
</comment>
<dbReference type="AlphaFoldDB" id="A0A246JG24"/>
<comment type="caution">
    <text evidence="5">The sequence shown here is derived from an EMBL/GenBank/DDBJ whole genome shotgun (WGS) entry which is preliminary data.</text>
</comment>
<dbReference type="Proteomes" id="UP000197468">
    <property type="component" value="Unassembled WGS sequence"/>
</dbReference>
<evidence type="ECO:0000256" key="4">
    <source>
        <dbReference type="HAMAP-Rule" id="MF_00528"/>
    </source>
</evidence>
<dbReference type="InterPro" id="IPR029001">
    <property type="entry name" value="ITPase-like_fam"/>
</dbReference>
<comment type="similarity">
    <text evidence="4">Belongs to the Maf family. YhdE subfamily.</text>
</comment>
<comment type="caution">
    <text evidence="4">Lacks conserved residue(s) required for the propagation of feature annotation.</text>
</comment>
<protein>
    <recommendedName>
        <fullName evidence="4">dTTP/UTP pyrophosphatase</fullName>
        <shortName evidence="4">dTTPase/UTPase</shortName>
        <ecNumber evidence="4">3.6.1.9</ecNumber>
    </recommendedName>
    <alternativeName>
        <fullName evidence="4">Nucleoside triphosphate pyrophosphatase</fullName>
    </alternativeName>
    <alternativeName>
        <fullName evidence="4">Nucleotide pyrophosphatase</fullName>
        <shortName evidence="4">Nucleotide PPase</shortName>
    </alternativeName>
</protein>
<name>A0A246JG24_9BURK</name>
<keyword evidence="2 4" id="KW-0378">Hydrolase</keyword>
<feature type="active site" description="Proton acceptor" evidence="4">
    <location>
        <position position="106"/>
    </location>
</feature>
<organism evidence="5 6">
    <name type="scientific">Roseateles aquatilis</name>
    <dbReference type="NCBI Taxonomy" id="431061"/>
    <lineage>
        <taxon>Bacteria</taxon>
        <taxon>Pseudomonadati</taxon>
        <taxon>Pseudomonadota</taxon>
        <taxon>Betaproteobacteria</taxon>
        <taxon>Burkholderiales</taxon>
        <taxon>Sphaerotilaceae</taxon>
        <taxon>Roseateles</taxon>
    </lineage>
</organism>
<gene>
    <name evidence="5" type="ORF">CDN99_09425</name>
</gene>
<comment type="function">
    <text evidence="4">Nucleoside triphosphate pyrophosphatase that hydrolyzes dTTP and UTP. May have a dual role in cell division arrest and in preventing the incorporation of modified nucleotides into cellular nucleic acids.</text>
</comment>
<feature type="site" description="Important for substrate specificity" evidence="4">
    <location>
        <position position="107"/>
    </location>
</feature>
<dbReference type="GO" id="GO:0036218">
    <property type="term" value="F:dTTP diphosphatase activity"/>
    <property type="evidence" value="ECO:0007669"/>
    <property type="project" value="RHEA"/>
</dbReference>
<dbReference type="PIRSF" id="PIRSF006305">
    <property type="entry name" value="Maf"/>
    <property type="match status" value="1"/>
</dbReference>
<feature type="site" description="Important for substrate specificity" evidence="4">
    <location>
        <position position="190"/>
    </location>
</feature>